<organism evidence="6">
    <name type="scientific">Neodiprion lecontei</name>
    <name type="common">Redheaded pine sawfly</name>
    <dbReference type="NCBI Taxonomy" id="441921"/>
    <lineage>
        <taxon>Eukaryota</taxon>
        <taxon>Metazoa</taxon>
        <taxon>Ecdysozoa</taxon>
        <taxon>Arthropoda</taxon>
        <taxon>Hexapoda</taxon>
        <taxon>Insecta</taxon>
        <taxon>Pterygota</taxon>
        <taxon>Neoptera</taxon>
        <taxon>Endopterygota</taxon>
        <taxon>Hymenoptera</taxon>
        <taxon>Tenthredinoidea</taxon>
        <taxon>Diprionidae</taxon>
        <taxon>Diprioninae</taxon>
        <taxon>Neodiprion</taxon>
    </lineage>
</organism>
<evidence type="ECO:0000256" key="4">
    <source>
        <dbReference type="SAM" id="SignalP"/>
    </source>
</evidence>
<evidence type="ECO:0000313" key="5">
    <source>
        <dbReference type="Proteomes" id="UP000829291"/>
    </source>
</evidence>
<dbReference type="PROSITE" id="PS51155">
    <property type="entry name" value="CHIT_BIND_RR_2"/>
    <property type="match status" value="1"/>
</dbReference>
<dbReference type="Proteomes" id="UP000829291">
    <property type="component" value="Chromosome 1"/>
</dbReference>
<sequence length="138" mass="14736">MNRLIVGLFALATVALAAPLDNTTPIPILRQAQDGPNPDGSYSWSYETGNGIQAQEQGYLENPGTDAEGMSVQGGYSYTGEDGVPIQVTYIANKDGFQPQGAHLPTPPPIPAEILQALEYIAAHPEENDIDAPKQPYN</sequence>
<protein>
    <submittedName>
        <fullName evidence="6">Endocuticle structural glycoprotein SgAbd-8</fullName>
    </submittedName>
</protein>
<dbReference type="GeneID" id="107222816"/>
<keyword evidence="5" id="KW-1185">Reference proteome</keyword>
<dbReference type="AlphaFoldDB" id="A0A6J0BU71"/>
<dbReference type="KEGG" id="nlo:107222816"/>
<keyword evidence="4" id="KW-0732">Signal</keyword>
<dbReference type="RefSeq" id="XP_015517812.1">
    <property type="nucleotide sequence ID" value="XM_015662326.2"/>
</dbReference>
<dbReference type="PRINTS" id="PR00947">
    <property type="entry name" value="CUTICLE"/>
</dbReference>
<proteinExistence type="predicted"/>
<dbReference type="FunCoup" id="A0A6J0BU71">
    <property type="interactions" value="24"/>
</dbReference>
<dbReference type="GO" id="GO:0062129">
    <property type="term" value="C:chitin-based extracellular matrix"/>
    <property type="evidence" value="ECO:0007669"/>
    <property type="project" value="TreeGrafter"/>
</dbReference>
<name>A0A6J0BU71_NEOLC</name>
<reference evidence="6" key="1">
    <citation type="submission" date="2025-08" db="UniProtKB">
        <authorList>
            <consortium name="RefSeq"/>
        </authorList>
    </citation>
    <scope>IDENTIFICATION</scope>
    <source>
        <tissue evidence="6">Thorax and Abdomen</tissue>
    </source>
</reference>
<keyword evidence="1 2" id="KW-0193">Cuticle</keyword>
<evidence type="ECO:0000256" key="1">
    <source>
        <dbReference type="ARBA" id="ARBA00022460"/>
    </source>
</evidence>
<accession>A0A6J0BU71</accession>
<dbReference type="InterPro" id="IPR050468">
    <property type="entry name" value="Cuticle_Struct_Prot"/>
</dbReference>
<feature type="region of interest" description="Disordered" evidence="3">
    <location>
        <begin position="58"/>
        <end position="78"/>
    </location>
</feature>
<dbReference type="OrthoDB" id="6379191at2759"/>
<dbReference type="GO" id="GO:0008010">
    <property type="term" value="F:structural constituent of chitin-based larval cuticle"/>
    <property type="evidence" value="ECO:0007669"/>
    <property type="project" value="TreeGrafter"/>
</dbReference>
<dbReference type="PANTHER" id="PTHR10380">
    <property type="entry name" value="CUTICLE PROTEIN"/>
    <property type="match status" value="1"/>
</dbReference>
<evidence type="ECO:0000256" key="3">
    <source>
        <dbReference type="SAM" id="MobiDB-lite"/>
    </source>
</evidence>
<evidence type="ECO:0000313" key="6">
    <source>
        <dbReference type="RefSeq" id="XP_015517812.1"/>
    </source>
</evidence>
<gene>
    <name evidence="6" type="primary">LOC107222816</name>
</gene>
<dbReference type="PANTHER" id="PTHR10380:SF173">
    <property type="entry name" value="CUTICULAR PROTEIN 47EF, ISOFORM C-RELATED"/>
    <property type="match status" value="1"/>
</dbReference>
<dbReference type="InterPro" id="IPR000618">
    <property type="entry name" value="Insect_cuticle"/>
</dbReference>
<feature type="chain" id="PRO_5026940981" evidence="4">
    <location>
        <begin position="18"/>
        <end position="138"/>
    </location>
</feature>
<dbReference type="PROSITE" id="PS00233">
    <property type="entry name" value="CHIT_BIND_RR_1"/>
    <property type="match status" value="1"/>
</dbReference>
<feature type="signal peptide" evidence="4">
    <location>
        <begin position="1"/>
        <end position="17"/>
    </location>
</feature>
<dbReference type="Pfam" id="PF00379">
    <property type="entry name" value="Chitin_bind_4"/>
    <property type="match status" value="1"/>
</dbReference>
<dbReference type="InParanoid" id="A0A6J0BU71"/>
<evidence type="ECO:0000256" key="2">
    <source>
        <dbReference type="PROSITE-ProRule" id="PRU00497"/>
    </source>
</evidence>
<dbReference type="InterPro" id="IPR031311">
    <property type="entry name" value="CHIT_BIND_RR_consensus"/>
</dbReference>